<dbReference type="InterPro" id="IPR004111">
    <property type="entry name" value="Repressor_TetR_C"/>
</dbReference>
<dbReference type="InterPro" id="IPR001647">
    <property type="entry name" value="HTH_TetR"/>
</dbReference>
<dbReference type="Gene3D" id="1.10.357.10">
    <property type="entry name" value="Tetracycline Repressor, domain 2"/>
    <property type="match status" value="1"/>
</dbReference>
<evidence type="ECO:0000313" key="6">
    <source>
        <dbReference type="EMBL" id="GAA4111663.1"/>
    </source>
</evidence>
<accession>A0ABP7XCJ8</accession>
<dbReference type="SUPFAM" id="SSF48498">
    <property type="entry name" value="Tetracyclin repressor-like, C-terminal domain"/>
    <property type="match status" value="1"/>
</dbReference>
<dbReference type="PANTHER" id="PTHR30055:SF151">
    <property type="entry name" value="TRANSCRIPTIONAL REGULATORY PROTEIN"/>
    <property type="match status" value="1"/>
</dbReference>
<keyword evidence="3" id="KW-0804">Transcription</keyword>
<dbReference type="SUPFAM" id="SSF46689">
    <property type="entry name" value="Homeodomain-like"/>
    <property type="match status" value="1"/>
</dbReference>
<dbReference type="PANTHER" id="PTHR30055">
    <property type="entry name" value="HTH-TYPE TRANSCRIPTIONAL REGULATOR RUTR"/>
    <property type="match status" value="1"/>
</dbReference>
<reference evidence="7" key="1">
    <citation type="journal article" date="2019" name="Int. J. Syst. Evol. Microbiol.">
        <title>The Global Catalogue of Microorganisms (GCM) 10K type strain sequencing project: providing services to taxonomists for standard genome sequencing and annotation.</title>
        <authorList>
            <consortium name="The Broad Institute Genomics Platform"/>
            <consortium name="The Broad Institute Genome Sequencing Center for Infectious Disease"/>
            <person name="Wu L."/>
            <person name="Ma J."/>
        </authorList>
    </citation>
    <scope>NUCLEOTIDE SEQUENCE [LARGE SCALE GENOMIC DNA]</scope>
    <source>
        <strain evidence="7">JCM 16703</strain>
    </source>
</reference>
<proteinExistence type="predicted"/>
<feature type="domain" description="HTH tetR-type" evidence="5">
    <location>
        <begin position="15"/>
        <end position="75"/>
    </location>
</feature>
<evidence type="ECO:0000259" key="5">
    <source>
        <dbReference type="PROSITE" id="PS50977"/>
    </source>
</evidence>
<dbReference type="PROSITE" id="PS50977">
    <property type="entry name" value="HTH_TETR_2"/>
    <property type="match status" value="1"/>
</dbReference>
<keyword evidence="2 4" id="KW-0238">DNA-binding</keyword>
<evidence type="ECO:0000256" key="4">
    <source>
        <dbReference type="PROSITE-ProRule" id="PRU00335"/>
    </source>
</evidence>
<feature type="DNA-binding region" description="H-T-H motif" evidence="4">
    <location>
        <begin position="38"/>
        <end position="57"/>
    </location>
</feature>
<evidence type="ECO:0000256" key="1">
    <source>
        <dbReference type="ARBA" id="ARBA00023015"/>
    </source>
</evidence>
<keyword evidence="1" id="KW-0805">Transcription regulation</keyword>
<evidence type="ECO:0000313" key="7">
    <source>
        <dbReference type="Proteomes" id="UP001501495"/>
    </source>
</evidence>
<keyword evidence="7" id="KW-1185">Reference proteome</keyword>
<dbReference type="Pfam" id="PF00440">
    <property type="entry name" value="TetR_N"/>
    <property type="match status" value="1"/>
</dbReference>
<sequence>MPARATRRPRSSRPPLTRDAVIDAALAHLEDGGLGTLTMRELGKRLRVEAMSLYRHVPGKDELLDAIVERLIDDMHDDPEVPDAPTDGWEDFLRRLAHGVRRVALAHPKAFPLVASRPPEAPWLRPPLRSLAWVETFLAGLRAEGFDDRAAVDSYRAFTGFLLGNLLLEVSARGADIGPLDVMDGEDPDPPDDPSLAQMRRDFPVVASLRPLLRQDRSAEEFEIALEELIERIAAIRSGAGA</sequence>
<evidence type="ECO:0000256" key="2">
    <source>
        <dbReference type="ARBA" id="ARBA00023125"/>
    </source>
</evidence>
<dbReference type="Gene3D" id="1.10.10.60">
    <property type="entry name" value="Homeodomain-like"/>
    <property type="match status" value="1"/>
</dbReference>
<evidence type="ECO:0000256" key="3">
    <source>
        <dbReference type="ARBA" id="ARBA00023163"/>
    </source>
</evidence>
<protein>
    <submittedName>
        <fullName evidence="6">TetR/AcrR family transcriptional regulator C-terminal domain-containing protein</fullName>
    </submittedName>
</protein>
<dbReference type="RefSeq" id="WP_344731892.1">
    <property type="nucleotide sequence ID" value="NZ_BAAAZH010000006.1"/>
</dbReference>
<dbReference type="InterPro" id="IPR009057">
    <property type="entry name" value="Homeodomain-like_sf"/>
</dbReference>
<dbReference type="EMBL" id="BAAAZH010000006">
    <property type="protein sequence ID" value="GAA4111663.1"/>
    <property type="molecule type" value="Genomic_DNA"/>
</dbReference>
<gene>
    <name evidence="6" type="ORF">GCM10022215_07560</name>
</gene>
<comment type="caution">
    <text evidence="6">The sequence shown here is derived from an EMBL/GenBank/DDBJ whole genome shotgun (WGS) entry which is preliminary data.</text>
</comment>
<dbReference type="InterPro" id="IPR036271">
    <property type="entry name" value="Tet_transcr_reg_TetR-rel_C_sf"/>
</dbReference>
<dbReference type="InterPro" id="IPR050109">
    <property type="entry name" value="HTH-type_TetR-like_transc_reg"/>
</dbReference>
<name>A0ABP7XCJ8_9ACTN</name>
<organism evidence="6 7">
    <name type="scientific">Nocardioides fonticola</name>
    <dbReference type="NCBI Taxonomy" id="450363"/>
    <lineage>
        <taxon>Bacteria</taxon>
        <taxon>Bacillati</taxon>
        <taxon>Actinomycetota</taxon>
        <taxon>Actinomycetes</taxon>
        <taxon>Propionibacteriales</taxon>
        <taxon>Nocardioidaceae</taxon>
        <taxon>Nocardioides</taxon>
    </lineage>
</organism>
<dbReference type="Pfam" id="PF02909">
    <property type="entry name" value="TetR_C_1"/>
    <property type="match status" value="1"/>
</dbReference>
<dbReference type="Proteomes" id="UP001501495">
    <property type="component" value="Unassembled WGS sequence"/>
</dbReference>